<evidence type="ECO:0000256" key="1">
    <source>
        <dbReference type="ARBA" id="ARBA00005382"/>
    </source>
</evidence>
<dbReference type="Proteomes" id="UP000774804">
    <property type="component" value="Unassembled WGS sequence"/>
</dbReference>
<keyword evidence="13" id="KW-1185">Reference proteome</keyword>
<proteinExistence type="inferred from homology"/>
<evidence type="ECO:0000313" key="8">
    <source>
        <dbReference type="EMBL" id="KAG2885423.1"/>
    </source>
</evidence>
<accession>A0A329T466</accession>
<dbReference type="PANTHER" id="PTHR11069">
    <property type="entry name" value="GLUCOSYLCERAMIDASE"/>
    <property type="match status" value="1"/>
</dbReference>
<dbReference type="FunFam" id="3.20.20.80:FF:000109">
    <property type="entry name" value="Glucosylceramidase 3"/>
    <property type="match status" value="1"/>
</dbReference>
<dbReference type="InterPro" id="IPR001139">
    <property type="entry name" value="Glyco_hydro_30"/>
</dbReference>
<feature type="domain" description="Glycosyl hydrolase family 30 beta sandwich" evidence="6">
    <location>
        <begin position="473"/>
        <end position="541"/>
    </location>
</feature>
<dbReference type="InterPro" id="IPR033452">
    <property type="entry name" value="GH30_C"/>
</dbReference>
<dbReference type="PANTHER" id="PTHR11069:SF23">
    <property type="entry name" value="LYSOSOMAL ACID GLUCOSYLCERAMIDASE"/>
    <property type="match status" value="1"/>
</dbReference>
<dbReference type="EMBL" id="RCMK01001416">
    <property type="protein sequence ID" value="KAG2894708.1"/>
    <property type="molecule type" value="Genomic_DNA"/>
</dbReference>
<dbReference type="InterPro" id="IPR017853">
    <property type="entry name" value="GH"/>
</dbReference>
<dbReference type="GO" id="GO:0004348">
    <property type="term" value="F:glucosylceramidase activity"/>
    <property type="evidence" value="ECO:0007669"/>
    <property type="project" value="InterPro"/>
</dbReference>
<comment type="similarity">
    <text evidence="1">Belongs to the glycosyl hydrolase 30 family.</text>
</comment>
<dbReference type="Pfam" id="PF02055">
    <property type="entry name" value="Glyco_hydro_30"/>
    <property type="match status" value="1"/>
</dbReference>
<dbReference type="EMBL" id="RCMI01001419">
    <property type="protein sequence ID" value="KAG2885423.1"/>
    <property type="molecule type" value="Genomic_DNA"/>
</dbReference>
<dbReference type="EMBL" id="RCMV01001478">
    <property type="protein sequence ID" value="KAG3208428.1"/>
    <property type="molecule type" value="Genomic_DNA"/>
</dbReference>
<dbReference type="InterPro" id="IPR013780">
    <property type="entry name" value="Glyco_hydro_b"/>
</dbReference>
<feature type="chain" id="PRO_5040068062" description="Glucosylceramidase 4" evidence="4">
    <location>
        <begin position="26"/>
        <end position="590"/>
    </location>
</feature>
<dbReference type="EMBL" id="RCMG01001351">
    <property type="protein sequence ID" value="KAG2829552.1"/>
    <property type="molecule type" value="Genomic_DNA"/>
</dbReference>
<dbReference type="Proteomes" id="UP000735874">
    <property type="component" value="Unassembled WGS sequence"/>
</dbReference>
<dbReference type="SUPFAM" id="SSF51445">
    <property type="entry name" value="(Trans)glycosidases"/>
    <property type="match status" value="1"/>
</dbReference>
<dbReference type="Gene3D" id="2.60.40.1180">
    <property type="entry name" value="Golgi alpha-mannosidase II"/>
    <property type="match status" value="1"/>
</dbReference>
<evidence type="ECO:0000256" key="4">
    <source>
        <dbReference type="SAM" id="SignalP"/>
    </source>
</evidence>
<dbReference type="Pfam" id="PF17189">
    <property type="entry name" value="Glyco_hydro_30C"/>
    <property type="match status" value="1"/>
</dbReference>
<protein>
    <recommendedName>
        <fullName evidence="14">Glucosylceramidase 4</fullName>
    </recommendedName>
</protein>
<dbReference type="VEuPathDB" id="FungiDB:PC110_g1075"/>
<evidence type="ECO:0000313" key="10">
    <source>
        <dbReference type="EMBL" id="KAG2962943.1"/>
    </source>
</evidence>
<dbReference type="OrthoDB" id="117221at2759"/>
<dbReference type="EMBL" id="RCML01001393">
    <property type="protein sequence ID" value="KAG2962943.1"/>
    <property type="molecule type" value="Genomic_DNA"/>
</dbReference>
<dbReference type="AlphaFoldDB" id="A0A329T466"/>
<dbReference type="GO" id="GO:0006680">
    <property type="term" value="P:glucosylceramide catabolic process"/>
    <property type="evidence" value="ECO:0007669"/>
    <property type="project" value="TreeGrafter"/>
</dbReference>
<evidence type="ECO:0000313" key="9">
    <source>
        <dbReference type="EMBL" id="KAG2894708.1"/>
    </source>
</evidence>
<dbReference type="EMBL" id="MJFZ01000012">
    <property type="protein sequence ID" value="RAW42722.1"/>
    <property type="molecule type" value="Genomic_DNA"/>
</dbReference>
<dbReference type="Proteomes" id="UP000736787">
    <property type="component" value="Unassembled WGS sequence"/>
</dbReference>
<evidence type="ECO:0000256" key="2">
    <source>
        <dbReference type="ARBA" id="ARBA00022729"/>
    </source>
</evidence>
<name>A0A329T466_9STRA</name>
<sequence length="590" mass="64854">MRLHPFARLLSAAGVLLVARHGVVASCSSWSTRFQQDIEAVCVCNVTHCDLVSTEYLSLSSSHVGLFQTSKAGDRLAYSTLEIDNSSDDAADLIVDSKTTYQEIIGFGGAFTDAAAINVYLMDSDVQQLIVDAYFSDTGLQYSLGRIPIASTDFSGYVYSYNPSVDDFAMANFSIDVDKDPLSNKLGLIQRALNETSAASRNLTLFASSWAPPVWMTTSNTTLNCEMKGYPGGEYWEALALYYSKFIDAYEAEGVPIWGLTTQNEPTKQELATKFWQSLRFNTTTERDFIKRDLGPLMEQNHPNLKIIILDDQKDLLLDWNASLLDEEARSYVSGVGVHWYKNLDFAFGTTGDFDDLVTFHDKYPDVFILATEACEGSLVKGLGTGVGTNLFDYSNITWQRGENYARDVINDLASFASGWTDWNLVLNTTGGPNWADNQVDAPILVDEEGGAEFYKQPMYYVMGHFSKFLVPGSLQVQLNVSNDASSMLENVDRVAFLTPDDQLVVVLSNRDSTEKSIRMSLQAEERAVTLVLPANTVQTVLFPDLSSRSEGSEASATANSSSVASSACSPIINLVVVLITTVLVASFRS</sequence>
<evidence type="ECO:0000313" key="7">
    <source>
        <dbReference type="EMBL" id="KAG2829552.1"/>
    </source>
</evidence>
<gene>
    <name evidence="12" type="ORF">PC110_g1075</name>
    <name evidence="7" type="ORF">PC113_g21268</name>
    <name evidence="8" type="ORF">PC115_g21013</name>
    <name evidence="9" type="ORF">PC117_g23413</name>
    <name evidence="10" type="ORF">PC118_g21151</name>
    <name evidence="11" type="ORF">PC129_g20545</name>
</gene>
<keyword evidence="3" id="KW-0378">Hydrolase</keyword>
<evidence type="ECO:0000259" key="5">
    <source>
        <dbReference type="Pfam" id="PF02055"/>
    </source>
</evidence>
<dbReference type="Proteomes" id="UP000251314">
    <property type="component" value="Unassembled WGS sequence"/>
</dbReference>
<comment type="caution">
    <text evidence="12">The sequence shown here is derived from an EMBL/GenBank/DDBJ whole genome shotgun (WGS) entry which is preliminary data.</text>
</comment>
<evidence type="ECO:0000313" key="12">
    <source>
        <dbReference type="EMBL" id="RAW42722.1"/>
    </source>
</evidence>
<dbReference type="Proteomes" id="UP000697107">
    <property type="component" value="Unassembled WGS sequence"/>
</dbReference>
<dbReference type="GO" id="GO:0016020">
    <property type="term" value="C:membrane"/>
    <property type="evidence" value="ECO:0007669"/>
    <property type="project" value="GOC"/>
</dbReference>
<organism evidence="12 13">
    <name type="scientific">Phytophthora cactorum</name>
    <dbReference type="NCBI Taxonomy" id="29920"/>
    <lineage>
        <taxon>Eukaryota</taxon>
        <taxon>Sar</taxon>
        <taxon>Stramenopiles</taxon>
        <taxon>Oomycota</taxon>
        <taxon>Peronosporomycetes</taxon>
        <taxon>Peronosporales</taxon>
        <taxon>Peronosporaceae</taxon>
        <taxon>Phytophthora</taxon>
    </lineage>
</organism>
<dbReference type="Gene3D" id="3.20.20.80">
    <property type="entry name" value="Glycosidases"/>
    <property type="match status" value="1"/>
</dbReference>
<dbReference type="InterPro" id="IPR033453">
    <property type="entry name" value="Glyco_hydro_30_TIM-barrel"/>
</dbReference>
<dbReference type="Proteomes" id="UP000760860">
    <property type="component" value="Unassembled WGS sequence"/>
</dbReference>
<reference evidence="7" key="2">
    <citation type="submission" date="2018-10" db="EMBL/GenBank/DDBJ databases">
        <title>Effector identification in a new, highly contiguous assembly of the strawberry crown rot pathogen Phytophthora cactorum.</title>
        <authorList>
            <person name="Armitage A.D."/>
            <person name="Nellist C.F."/>
            <person name="Bates H."/>
            <person name="Vickerstaff R.J."/>
            <person name="Harrison R.J."/>
        </authorList>
    </citation>
    <scope>NUCLEOTIDE SEQUENCE</scope>
    <source>
        <strain evidence="7">15-7</strain>
        <strain evidence="8">4032</strain>
        <strain evidence="9">4040</strain>
        <strain evidence="10">P415</strain>
        <strain evidence="11">P421</strain>
    </source>
</reference>
<evidence type="ECO:0008006" key="14">
    <source>
        <dbReference type="Google" id="ProtNLM"/>
    </source>
</evidence>
<feature type="domain" description="Glycosyl hydrolase family 30 TIM-barrel" evidence="5">
    <location>
        <begin position="104"/>
        <end position="470"/>
    </location>
</feature>
<keyword evidence="2 4" id="KW-0732">Signal</keyword>
<dbReference type="PRINTS" id="PR00843">
    <property type="entry name" value="GLHYDRLASE30"/>
</dbReference>
<reference evidence="12 13" key="1">
    <citation type="submission" date="2018-01" db="EMBL/GenBank/DDBJ databases">
        <title>Draft genome of the strawberry crown rot pathogen Phytophthora cactorum.</title>
        <authorList>
            <person name="Armitage A.D."/>
            <person name="Lysoe E."/>
            <person name="Nellist C.F."/>
            <person name="Harrison R.J."/>
            <person name="Brurberg M.B."/>
        </authorList>
    </citation>
    <scope>NUCLEOTIDE SEQUENCE [LARGE SCALE GENOMIC DNA]</scope>
    <source>
        <strain evidence="12 13">10300</strain>
    </source>
</reference>
<evidence type="ECO:0000259" key="6">
    <source>
        <dbReference type="Pfam" id="PF17189"/>
    </source>
</evidence>
<dbReference type="STRING" id="29920.A0A329T466"/>
<evidence type="ECO:0000313" key="11">
    <source>
        <dbReference type="EMBL" id="KAG3208428.1"/>
    </source>
</evidence>
<evidence type="ECO:0000256" key="3">
    <source>
        <dbReference type="ARBA" id="ARBA00022801"/>
    </source>
</evidence>
<evidence type="ECO:0000313" key="13">
    <source>
        <dbReference type="Proteomes" id="UP000251314"/>
    </source>
</evidence>
<feature type="signal peptide" evidence="4">
    <location>
        <begin position="1"/>
        <end position="25"/>
    </location>
</feature>